<dbReference type="AlphaFoldDB" id="A0A8D8ZMA8"/>
<protein>
    <submittedName>
        <fullName evidence="1">Uncharacterized protein</fullName>
    </submittedName>
</protein>
<sequence>MGRRGYSLSLHASRRENRVLSLSITLNYISMISTLHLTMFKKLISKENLQHLHMTYIIYNFVCSFPKQIMVKGNSVKSTHLKGTTVIFHYYSYKIYASHSLPKLYLSNLA</sequence>
<evidence type="ECO:0000313" key="1">
    <source>
        <dbReference type="EMBL" id="CAG6750260.1"/>
    </source>
</evidence>
<organism evidence="1">
    <name type="scientific">Cacopsylla melanoneura</name>
    <dbReference type="NCBI Taxonomy" id="428564"/>
    <lineage>
        <taxon>Eukaryota</taxon>
        <taxon>Metazoa</taxon>
        <taxon>Ecdysozoa</taxon>
        <taxon>Arthropoda</taxon>
        <taxon>Hexapoda</taxon>
        <taxon>Insecta</taxon>
        <taxon>Pterygota</taxon>
        <taxon>Neoptera</taxon>
        <taxon>Paraneoptera</taxon>
        <taxon>Hemiptera</taxon>
        <taxon>Sternorrhyncha</taxon>
        <taxon>Psylloidea</taxon>
        <taxon>Psyllidae</taxon>
        <taxon>Psyllinae</taxon>
        <taxon>Cacopsylla</taxon>
    </lineage>
</organism>
<reference evidence="1" key="1">
    <citation type="submission" date="2021-05" db="EMBL/GenBank/DDBJ databases">
        <authorList>
            <person name="Alioto T."/>
            <person name="Alioto T."/>
            <person name="Gomez Garrido J."/>
        </authorList>
    </citation>
    <scope>NUCLEOTIDE SEQUENCE</scope>
</reference>
<name>A0A8D8ZMA8_9HEMI</name>
<accession>A0A8D8ZMA8</accession>
<proteinExistence type="predicted"/>
<dbReference type="EMBL" id="HBUF01526089">
    <property type="protein sequence ID" value="CAG6750260.1"/>
    <property type="molecule type" value="Transcribed_RNA"/>
</dbReference>